<dbReference type="SMART" id="SM00238">
    <property type="entry name" value="BIR"/>
    <property type="match status" value="1"/>
</dbReference>
<keyword evidence="2" id="KW-0862">Zinc</keyword>
<dbReference type="HOGENOM" id="CLU_717839_0_0_1"/>
<dbReference type="SUPFAM" id="SSF57924">
    <property type="entry name" value="Inhibitor of apoptosis (IAP) repeat"/>
    <property type="match status" value="1"/>
</dbReference>
<dbReference type="OrthoDB" id="2196114at2759"/>
<dbReference type="AlphaFoldDB" id="T0LBS0"/>
<dbReference type="PANTHER" id="PTHR46771:SF5">
    <property type="entry name" value="DETERIN"/>
    <property type="match status" value="1"/>
</dbReference>
<dbReference type="VEuPathDB" id="MicrosporidiaDB:NAPIS_ORF00642"/>
<dbReference type="PROSITE" id="PS50143">
    <property type="entry name" value="BIR_REPEAT_2"/>
    <property type="match status" value="1"/>
</dbReference>
<gene>
    <name evidence="3" type="ORF">NAPIS_ORF00642</name>
</gene>
<dbReference type="Gene3D" id="1.10.1170.10">
    <property type="entry name" value="Inhibitor Of Apoptosis Protein (2mihbC-IAP-1), Chain A"/>
    <property type="match status" value="1"/>
</dbReference>
<protein>
    <submittedName>
        <fullName evidence="3">Baculoviral iap repeat-containing 5</fullName>
    </submittedName>
</protein>
<keyword evidence="4" id="KW-1185">Reference proteome</keyword>
<dbReference type="Proteomes" id="UP000053780">
    <property type="component" value="Unassembled WGS sequence"/>
</dbReference>
<dbReference type="PANTHER" id="PTHR46771">
    <property type="entry name" value="DETERIN"/>
    <property type="match status" value="1"/>
</dbReference>
<dbReference type="Pfam" id="PF00653">
    <property type="entry name" value="BIR"/>
    <property type="match status" value="1"/>
</dbReference>
<keyword evidence="1" id="KW-0479">Metal-binding</keyword>
<name>T0LBS0_9MICR</name>
<reference evidence="3 4" key="1">
    <citation type="journal article" date="2013" name="BMC Genomics">
        <title>Genome sequencing and comparative genomics of honey bee microsporidia, Nosema apis reveal novel insights into host-parasite interactions.</title>
        <authorList>
            <person name="Chen Yp."/>
            <person name="Pettis J.S."/>
            <person name="Zhao Y."/>
            <person name="Liu X."/>
            <person name="Tallon L.J."/>
            <person name="Sadzewicz L.D."/>
            <person name="Li R."/>
            <person name="Zheng H."/>
            <person name="Huang S."/>
            <person name="Zhang X."/>
            <person name="Hamilton M.C."/>
            <person name="Pernal S.F."/>
            <person name="Melathopoulos A.P."/>
            <person name="Yan X."/>
            <person name="Evans J.D."/>
        </authorList>
    </citation>
    <scope>NUCLEOTIDE SEQUENCE [LARGE SCALE GENOMIC DNA]</scope>
    <source>
        <strain evidence="3 4">BRL 01</strain>
    </source>
</reference>
<accession>T0LBS0</accession>
<sequence>MNTLNCSTDLSYQEFKNYVLSFGPCTLVPKENKTCEIYFTNIEDANVCAISSTKNIKFTKSSIELSKNQLLEKIKNFDGILNKNLPLDYDTILIGPLDIELNEFSHIINKISPLFGIVKIGKYFKILFLDSKITKRFVNIISNVKIDSKSNFMQDKTIIECENIEDGINVHNFFGGMIYKEKIIISGFYPEFNYIIERLKTFTDKNWPNSEYKCTSKLMALCGFVCESTKKILVAKCIYCEKILEGWEKSDIPIIEHYNHKKKCTFIFDSNDDKSLPKNNFIRYDIIKNRPFIFCYKCGSTTKHTCKDIKFKIDFIDSNIFFFKLISGKFLDMIDLHITTNLKVPVKIKNIFEGILEKVDPFCSLNEFLIKYEHEILDNLEIHLF</sequence>
<proteinExistence type="predicted"/>
<organism evidence="3 4">
    <name type="scientific">Vairimorpha apis BRL 01</name>
    <dbReference type="NCBI Taxonomy" id="1037528"/>
    <lineage>
        <taxon>Eukaryota</taxon>
        <taxon>Fungi</taxon>
        <taxon>Fungi incertae sedis</taxon>
        <taxon>Microsporidia</taxon>
        <taxon>Nosematidae</taxon>
        <taxon>Vairimorpha</taxon>
    </lineage>
</organism>
<dbReference type="GO" id="GO:0046872">
    <property type="term" value="F:metal ion binding"/>
    <property type="evidence" value="ECO:0007669"/>
    <property type="project" value="UniProtKB-KW"/>
</dbReference>
<dbReference type="InterPro" id="IPR051190">
    <property type="entry name" value="Baculoviral_IAP"/>
</dbReference>
<dbReference type="EMBL" id="KE647090">
    <property type="protein sequence ID" value="EQB61793.1"/>
    <property type="molecule type" value="Genomic_DNA"/>
</dbReference>
<dbReference type="InterPro" id="IPR001370">
    <property type="entry name" value="BIR_rpt"/>
</dbReference>
<evidence type="ECO:0000313" key="4">
    <source>
        <dbReference type="Proteomes" id="UP000053780"/>
    </source>
</evidence>
<evidence type="ECO:0000313" key="3">
    <source>
        <dbReference type="EMBL" id="EQB61793.1"/>
    </source>
</evidence>
<evidence type="ECO:0000256" key="2">
    <source>
        <dbReference type="ARBA" id="ARBA00022833"/>
    </source>
</evidence>
<evidence type="ECO:0000256" key="1">
    <source>
        <dbReference type="ARBA" id="ARBA00022723"/>
    </source>
</evidence>